<evidence type="ECO:0000256" key="2">
    <source>
        <dbReference type="PIRSR" id="PIRSR640198-2"/>
    </source>
</evidence>
<dbReference type="EMBL" id="CP012871">
    <property type="protein sequence ID" value="ALR78223.1"/>
    <property type="molecule type" value="Genomic_DNA"/>
</dbReference>
<dbReference type="InterPro" id="IPR013196">
    <property type="entry name" value="HTH_11"/>
</dbReference>
<evidence type="ECO:0000259" key="4">
    <source>
        <dbReference type="PROSITE" id="PS51459"/>
    </source>
</evidence>
<dbReference type="PANTHER" id="PTHR13504">
    <property type="entry name" value="FIDO DOMAIN-CONTAINING PROTEIN DDB_G0283145"/>
    <property type="match status" value="1"/>
</dbReference>
<dbReference type="Proteomes" id="UP000069162">
    <property type="component" value="Chromosome"/>
</dbReference>
<sequence length="338" mass="38155">MSRYQPPFAITSSILNNVVEIGELLGHWAAQSGRTSPLLRKENRIRTIQASLAIEHNSLSTEQVTALMEGKRVLAPAKDIQEVRNAIDAYEQMPGWKSHRLQDLLTAHRTLMIGLVDSPGVLRSADVGIYRGNKVVHMAPPASQVPRLIADLLTWSQQTDLHPLVVSSVFHYEFEFIHPFTDGNGRMGRLWQTLLLSEWRRELAWLPVETLIHHQQVQYYRVLGECDKKSDCTAFVEFMLSNLVAALMEGVHQSSILSEEMSEEMSEKTADSLSSQEQQVLSILAVQPRLSALALSRMLNVSSRTAERYLKSLQQKNKLRRIGATKGGYWQVSPTSER</sequence>
<dbReference type="Gene3D" id="1.10.10.10">
    <property type="entry name" value="Winged helix-like DNA-binding domain superfamily/Winged helix DNA-binding domain"/>
    <property type="match status" value="1"/>
</dbReference>
<dbReference type="AlphaFoldDB" id="A0A806XEK9"/>
<dbReference type="Pfam" id="PF02661">
    <property type="entry name" value="Fic"/>
    <property type="match status" value="1"/>
</dbReference>
<protein>
    <submittedName>
        <fullName evidence="5">Cell filamentation protein Fic</fullName>
    </submittedName>
</protein>
<dbReference type="GO" id="GO:0005524">
    <property type="term" value="F:ATP binding"/>
    <property type="evidence" value="ECO:0007669"/>
    <property type="project" value="UniProtKB-KW"/>
</dbReference>
<feature type="active site" evidence="1">
    <location>
        <position position="178"/>
    </location>
</feature>
<dbReference type="InterPro" id="IPR036597">
    <property type="entry name" value="Fido-like_dom_sf"/>
</dbReference>
<dbReference type="Gene3D" id="1.10.3290.10">
    <property type="entry name" value="Fido-like domain"/>
    <property type="match status" value="1"/>
</dbReference>
<dbReference type="OrthoDB" id="9807853at2"/>
<name>A0A806XEK9_9ENTR</name>
<dbReference type="InterPro" id="IPR040198">
    <property type="entry name" value="Fido_containing"/>
</dbReference>
<feature type="binding site" evidence="2">
    <location>
        <begin position="182"/>
        <end position="189"/>
    </location>
    <ligand>
        <name>ATP</name>
        <dbReference type="ChEBI" id="CHEBI:30616"/>
    </ligand>
</feature>
<gene>
    <name evidence="5" type="ORF">AO703_18635</name>
</gene>
<dbReference type="InterPro" id="IPR036390">
    <property type="entry name" value="WH_DNA-bd_sf"/>
</dbReference>
<evidence type="ECO:0000256" key="1">
    <source>
        <dbReference type="PIRSR" id="PIRSR640198-1"/>
    </source>
</evidence>
<evidence type="ECO:0000313" key="5">
    <source>
        <dbReference type="EMBL" id="ALR78223.1"/>
    </source>
</evidence>
<proteinExistence type="predicted"/>
<reference evidence="6" key="1">
    <citation type="submission" date="2015-10" db="EMBL/GenBank/DDBJ databases">
        <title>Complete Genome Sequencing of Klebsiella sp. strain G5.</title>
        <authorList>
            <person name="Chan K.-G."/>
            <person name="Chen J.-W."/>
        </authorList>
    </citation>
    <scope>NUCLEOTIDE SEQUENCE [LARGE SCALE GENOMIC DNA]</scope>
    <source>
        <strain evidence="6">G5</strain>
    </source>
</reference>
<organism evidence="5 6">
    <name type="scientific">[Enterobacter] lignolyticus</name>
    <dbReference type="NCBI Taxonomy" id="1334193"/>
    <lineage>
        <taxon>Bacteria</taxon>
        <taxon>Pseudomonadati</taxon>
        <taxon>Pseudomonadota</taxon>
        <taxon>Gammaproteobacteria</taxon>
        <taxon>Enterobacterales</taxon>
        <taxon>Enterobacteriaceae</taxon>
        <taxon>Pluralibacter</taxon>
    </lineage>
</organism>
<feature type="domain" description="Fido" evidence="4">
    <location>
        <begin position="99"/>
        <end position="241"/>
    </location>
</feature>
<dbReference type="PANTHER" id="PTHR13504:SF38">
    <property type="entry name" value="FIDO DOMAIN-CONTAINING PROTEIN"/>
    <property type="match status" value="1"/>
</dbReference>
<dbReference type="SUPFAM" id="SSF46785">
    <property type="entry name" value="Winged helix' DNA-binding domain"/>
    <property type="match status" value="1"/>
</dbReference>
<evidence type="ECO:0000256" key="3">
    <source>
        <dbReference type="PIRSR" id="PIRSR640198-3"/>
    </source>
</evidence>
<dbReference type="PROSITE" id="PS51459">
    <property type="entry name" value="FIDO"/>
    <property type="match status" value="1"/>
</dbReference>
<dbReference type="InterPro" id="IPR003812">
    <property type="entry name" value="Fido"/>
</dbReference>
<keyword evidence="2" id="KW-0547">Nucleotide-binding</keyword>
<keyword evidence="2" id="KW-0067">ATP-binding</keyword>
<evidence type="ECO:0000313" key="6">
    <source>
        <dbReference type="Proteomes" id="UP000069162"/>
    </source>
</evidence>
<feature type="site" description="Important for autoinhibition of adenylyltransferase activity" evidence="3">
    <location>
        <position position="55"/>
    </location>
</feature>
<feature type="binding site" evidence="2">
    <location>
        <begin position="219"/>
        <end position="220"/>
    </location>
    <ligand>
        <name>ATP</name>
        <dbReference type="ChEBI" id="CHEBI:30616"/>
    </ligand>
</feature>
<dbReference type="KEGG" id="kle:AO703_18635"/>
<accession>A0A806XEK9</accession>
<dbReference type="RefSeq" id="WP_062742130.1">
    <property type="nucleotide sequence ID" value="NZ_CP012871.1"/>
</dbReference>
<dbReference type="InterPro" id="IPR036388">
    <property type="entry name" value="WH-like_DNA-bd_sf"/>
</dbReference>
<dbReference type="Pfam" id="PF08279">
    <property type="entry name" value="HTH_11"/>
    <property type="match status" value="1"/>
</dbReference>
<dbReference type="SUPFAM" id="SSF140931">
    <property type="entry name" value="Fic-like"/>
    <property type="match status" value="1"/>
</dbReference>